<dbReference type="PANTHER" id="PTHR31987">
    <property type="entry name" value="GLUTAMINASE A-RELATED"/>
    <property type="match status" value="1"/>
</dbReference>
<dbReference type="InterPro" id="IPR008928">
    <property type="entry name" value="6-hairpin_glycosidase_sf"/>
</dbReference>
<sequence>MAARASMFRPFRYSIAILTLLRCLHGAASIIYSPARPPAVPLAVRSPYTSAWLSTSSIGALNSNSASFWTGVNVGWEGIITVDGVNYEYLGANWETLPNISSAIQTHLTYDSQWSNFTFTVGPVQLNACFFSPVLPQDLCRTSIPLSYLYITFQSQDDAAHDVKLYSDVDGYWLDGTGGPVLRWGLSPNCADMDWSAPSDNTDHVCSWMVGLDRPAVLNENADFAQWGNFSYSTAPGSASNFSVASGYSVHVRSQYLKNASLINSVDTNFRSASFRAPVFAFSHDFKSTRNASALYTVGTIQLPAVRYLSSGGLADLDPWWTKYYNDTYKMIDFHYADFATASAKGAAFERQLKDDVESYYKDNLALNASIPGAGRLRRQDITSTWRKSRDQFGQQYLFDVDGAYGFLDSKNFTGIAVPDVSEAHNYYAIVALSARQVMGAYTLTVPPPSAVKSGALNGSEPIMFQKEISSNGNVNTLDVLYPTMPFFLYANPQLLRYALDPVFLYMESGFYPNGWSIHDIGTKFPNATGHVAGDDEMMPVEVSSDIVIMALAYYKFSGDSAFLQKHYEKMQQWVGYLKDNALIPGNQLSTDDFAGRLTNQTNLAIKGIVALRAMSVISEVVNDTAAATEYKNTASEYYNDWESFGIDPSERHSVLQYQLRSSWGLLYNTYPDKLLNLGVIADEVYDMQSKWYPCVSQIFGVPLDSRGSWTKSDWQMWVAATCSPSTRRLFVNAIAYWLNTTAANVPFADLYDTVSYGNSPTISGSTVLFEARPVVGGHFSLLALLKAGENTDSGTGRSDGGFEIAGTDTVEAQVADYMTVSASDDSHLLDALATLTESVGRFNGVITTPPAHAPVNTDDGWTTTTMTLSARY</sequence>
<dbReference type="Pfam" id="PF16334">
    <property type="entry name" value="DUF4964"/>
    <property type="match status" value="1"/>
</dbReference>
<dbReference type="AlphaFoldDB" id="A0AAI8YY34"/>
<dbReference type="SUPFAM" id="SSF48208">
    <property type="entry name" value="Six-hairpin glycosidases"/>
    <property type="match status" value="1"/>
</dbReference>
<feature type="domain" description="Glutaminase A N-terminal" evidence="4">
    <location>
        <begin position="115"/>
        <end position="356"/>
    </location>
</feature>
<dbReference type="EMBL" id="CAVMBE010000021">
    <property type="protein sequence ID" value="CAK3997801.1"/>
    <property type="molecule type" value="Genomic_DNA"/>
</dbReference>
<accession>A0AAI8YY34</accession>
<dbReference type="InterPro" id="IPR032514">
    <property type="entry name" value="GtaA_central"/>
</dbReference>
<protein>
    <submittedName>
        <fullName evidence="5">DUF1793-domain-containing</fullName>
    </submittedName>
</protein>
<keyword evidence="1" id="KW-0732">Signal</keyword>
<evidence type="ECO:0000313" key="5">
    <source>
        <dbReference type="EMBL" id="CAK3997801.1"/>
    </source>
</evidence>
<feature type="domain" description="Glutaminase A central" evidence="3">
    <location>
        <begin position="425"/>
        <end position="783"/>
    </location>
</feature>
<feature type="chain" id="PRO_5042557980" evidence="1">
    <location>
        <begin position="30"/>
        <end position="873"/>
    </location>
</feature>
<dbReference type="InterPro" id="IPR032515">
    <property type="entry name" value="DUF4964"/>
</dbReference>
<dbReference type="Gene3D" id="1.50.10.10">
    <property type="match status" value="1"/>
</dbReference>
<reference evidence="5" key="1">
    <citation type="submission" date="2023-11" db="EMBL/GenBank/DDBJ databases">
        <authorList>
            <person name="Alioto T."/>
            <person name="Alioto T."/>
            <person name="Gomez Garrido J."/>
        </authorList>
    </citation>
    <scope>NUCLEOTIDE SEQUENCE</scope>
</reference>
<dbReference type="InterPro" id="IPR033433">
    <property type="entry name" value="GtaA_N"/>
</dbReference>
<dbReference type="GO" id="GO:0005975">
    <property type="term" value="P:carbohydrate metabolic process"/>
    <property type="evidence" value="ECO:0007669"/>
    <property type="project" value="InterPro"/>
</dbReference>
<evidence type="ECO:0000259" key="4">
    <source>
        <dbReference type="Pfam" id="PF17168"/>
    </source>
</evidence>
<gene>
    <name evidence="5" type="ORF">LECACI_7A004107</name>
</gene>
<proteinExistence type="predicted"/>
<dbReference type="Pfam" id="PF16335">
    <property type="entry name" value="GtaA_6_Hairpin"/>
    <property type="match status" value="1"/>
</dbReference>
<dbReference type="Pfam" id="PF17168">
    <property type="entry name" value="DUF5127"/>
    <property type="match status" value="1"/>
</dbReference>
<dbReference type="InterPro" id="IPR052743">
    <property type="entry name" value="Glutaminase_GtaA"/>
</dbReference>
<evidence type="ECO:0000256" key="1">
    <source>
        <dbReference type="SAM" id="SignalP"/>
    </source>
</evidence>
<evidence type="ECO:0000259" key="2">
    <source>
        <dbReference type="Pfam" id="PF16334"/>
    </source>
</evidence>
<feature type="domain" description="DUF4964" evidence="2">
    <location>
        <begin position="35"/>
        <end position="93"/>
    </location>
</feature>
<evidence type="ECO:0000313" key="6">
    <source>
        <dbReference type="Proteomes" id="UP001296104"/>
    </source>
</evidence>
<evidence type="ECO:0000259" key="3">
    <source>
        <dbReference type="Pfam" id="PF16335"/>
    </source>
</evidence>
<dbReference type="InterPro" id="IPR012341">
    <property type="entry name" value="6hp_glycosidase-like_sf"/>
</dbReference>
<dbReference type="Proteomes" id="UP001296104">
    <property type="component" value="Unassembled WGS sequence"/>
</dbReference>
<comment type="caution">
    <text evidence="5">The sequence shown here is derived from an EMBL/GenBank/DDBJ whole genome shotgun (WGS) entry which is preliminary data.</text>
</comment>
<dbReference type="PANTHER" id="PTHR31987:SF1">
    <property type="entry name" value="GLUTAMINASE A"/>
    <property type="match status" value="1"/>
</dbReference>
<name>A0AAI8YY34_9PEZI</name>
<feature type="signal peptide" evidence="1">
    <location>
        <begin position="1"/>
        <end position="29"/>
    </location>
</feature>
<keyword evidence="6" id="KW-1185">Reference proteome</keyword>
<dbReference type="GO" id="GO:0003824">
    <property type="term" value="F:catalytic activity"/>
    <property type="evidence" value="ECO:0007669"/>
    <property type="project" value="UniProtKB-ARBA"/>
</dbReference>
<organism evidence="5 6">
    <name type="scientific">Lecanosticta acicola</name>
    <dbReference type="NCBI Taxonomy" id="111012"/>
    <lineage>
        <taxon>Eukaryota</taxon>
        <taxon>Fungi</taxon>
        <taxon>Dikarya</taxon>
        <taxon>Ascomycota</taxon>
        <taxon>Pezizomycotina</taxon>
        <taxon>Dothideomycetes</taxon>
        <taxon>Dothideomycetidae</taxon>
        <taxon>Mycosphaerellales</taxon>
        <taxon>Mycosphaerellaceae</taxon>
        <taxon>Lecanosticta</taxon>
    </lineage>
</organism>